<dbReference type="EMBL" id="BGZK01000020">
    <property type="protein sequence ID" value="GBP06095.1"/>
    <property type="molecule type" value="Genomic_DNA"/>
</dbReference>
<evidence type="ECO:0000313" key="1">
    <source>
        <dbReference type="EMBL" id="GBP06095.1"/>
    </source>
</evidence>
<proteinExistence type="predicted"/>
<dbReference type="AlphaFoldDB" id="A0A4C1SVY5"/>
<gene>
    <name evidence="1" type="ORF">EVAR_3315_1</name>
</gene>
<evidence type="ECO:0000313" key="2">
    <source>
        <dbReference type="Proteomes" id="UP000299102"/>
    </source>
</evidence>
<keyword evidence="2" id="KW-1185">Reference proteome</keyword>
<protein>
    <submittedName>
        <fullName evidence="1">Uncharacterized protein</fullName>
    </submittedName>
</protein>
<name>A0A4C1SVY5_EUMVA</name>
<accession>A0A4C1SVY5</accession>
<sequence>MAGSFKSRQPHRYSRTVFTIAWRRSGNGLVYVLHPVYELRYSTAPRPTVGTQNLHCRPPRRIYQIDKLHALRYYSREISRVGRQEYGGRRPTHAPGYLCDELAPQPPHTRLGARGARRQLYVTTSMHRCIDRCTGIKGY</sequence>
<comment type="caution">
    <text evidence="1">The sequence shown here is derived from an EMBL/GenBank/DDBJ whole genome shotgun (WGS) entry which is preliminary data.</text>
</comment>
<organism evidence="1 2">
    <name type="scientific">Eumeta variegata</name>
    <name type="common">Bagworm moth</name>
    <name type="synonym">Eumeta japonica</name>
    <dbReference type="NCBI Taxonomy" id="151549"/>
    <lineage>
        <taxon>Eukaryota</taxon>
        <taxon>Metazoa</taxon>
        <taxon>Ecdysozoa</taxon>
        <taxon>Arthropoda</taxon>
        <taxon>Hexapoda</taxon>
        <taxon>Insecta</taxon>
        <taxon>Pterygota</taxon>
        <taxon>Neoptera</taxon>
        <taxon>Endopterygota</taxon>
        <taxon>Lepidoptera</taxon>
        <taxon>Glossata</taxon>
        <taxon>Ditrysia</taxon>
        <taxon>Tineoidea</taxon>
        <taxon>Psychidae</taxon>
        <taxon>Oiketicinae</taxon>
        <taxon>Eumeta</taxon>
    </lineage>
</organism>
<dbReference type="Proteomes" id="UP000299102">
    <property type="component" value="Unassembled WGS sequence"/>
</dbReference>
<reference evidence="1 2" key="1">
    <citation type="journal article" date="2019" name="Commun. Biol.">
        <title>The bagworm genome reveals a unique fibroin gene that provides high tensile strength.</title>
        <authorList>
            <person name="Kono N."/>
            <person name="Nakamura H."/>
            <person name="Ohtoshi R."/>
            <person name="Tomita M."/>
            <person name="Numata K."/>
            <person name="Arakawa K."/>
        </authorList>
    </citation>
    <scope>NUCLEOTIDE SEQUENCE [LARGE SCALE GENOMIC DNA]</scope>
</reference>